<evidence type="ECO:0000256" key="2">
    <source>
        <dbReference type="ARBA" id="ARBA00023125"/>
    </source>
</evidence>
<dbReference type="InterPro" id="IPR036388">
    <property type="entry name" value="WH-like_DNA-bd_sf"/>
</dbReference>
<dbReference type="Pfam" id="PF12802">
    <property type="entry name" value="MarR_2"/>
    <property type="match status" value="1"/>
</dbReference>
<evidence type="ECO:0000313" key="6">
    <source>
        <dbReference type="Proteomes" id="UP001597368"/>
    </source>
</evidence>
<organism evidence="5 6">
    <name type="scientific">Nonomuraea mangrovi</name>
    <dbReference type="NCBI Taxonomy" id="2316207"/>
    <lineage>
        <taxon>Bacteria</taxon>
        <taxon>Bacillati</taxon>
        <taxon>Actinomycetota</taxon>
        <taxon>Actinomycetes</taxon>
        <taxon>Streptosporangiales</taxon>
        <taxon>Streptosporangiaceae</taxon>
        <taxon>Nonomuraea</taxon>
    </lineage>
</organism>
<dbReference type="PANTHER" id="PTHR33164">
    <property type="entry name" value="TRANSCRIPTIONAL REGULATOR, MARR FAMILY"/>
    <property type="match status" value="1"/>
</dbReference>
<evidence type="ECO:0000313" key="5">
    <source>
        <dbReference type="EMBL" id="MFD1931597.1"/>
    </source>
</evidence>
<dbReference type="Proteomes" id="UP001597368">
    <property type="component" value="Unassembled WGS sequence"/>
</dbReference>
<keyword evidence="1" id="KW-0805">Transcription regulation</keyword>
<feature type="domain" description="HTH marR-type" evidence="4">
    <location>
        <begin position="138"/>
        <end position="271"/>
    </location>
</feature>
<dbReference type="EMBL" id="JBHUFV010000015">
    <property type="protein sequence ID" value="MFD1931597.1"/>
    <property type="molecule type" value="Genomic_DNA"/>
</dbReference>
<name>A0ABW4SPV9_9ACTN</name>
<sequence length="273" mass="30599">MTSTLPDLLKRSLGNLLRQVSTRFTGESRWREFVLLDVLAEHDGCSQHDLSERLGINRTIMVKLIDGLEAHGHVIRTRNLHNRRSNVLRLTPAGREALASMREAAAARDTEVTAPLTPGERDRLNELLTLLLPEPAQVQSTVYLISQAHYRLRRLGDALLAETGLRTRHFGPLAALDELAPCPQHRLADHLRITEPAAAEAVNELVRAGLVARGRDPHDRRRYALELTDLGRRRLEAVSEAQIALQARVRELLGGPQPEDELRELLQKLVSDV</sequence>
<dbReference type="InterPro" id="IPR036390">
    <property type="entry name" value="WH_DNA-bd_sf"/>
</dbReference>
<proteinExistence type="predicted"/>
<accession>A0ABW4SPV9</accession>
<evidence type="ECO:0000259" key="4">
    <source>
        <dbReference type="PROSITE" id="PS50995"/>
    </source>
</evidence>
<protein>
    <submittedName>
        <fullName evidence="5">MarR family winged helix-turn-helix transcriptional regulator</fullName>
    </submittedName>
</protein>
<keyword evidence="2" id="KW-0238">DNA-binding</keyword>
<dbReference type="InterPro" id="IPR000835">
    <property type="entry name" value="HTH_MarR-typ"/>
</dbReference>
<dbReference type="SMART" id="SM00347">
    <property type="entry name" value="HTH_MARR"/>
    <property type="match status" value="2"/>
</dbReference>
<dbReference type="PROSITE" id="PS01117">
    <property type="entry name" value="HTH_MARR_1"/>
    <property type="match status" value="1"/>
</dbReference>
<dbReference type="PROSITE" id="PS50995">
    <property type="entry name" value="HTH_MARR_2"/>
    <property type="match status" value="2"/>
</dbReference>
<comment type="caution">
    <text evidence="5">The sequence shown here is derived from an EMBL/GenBank/DDBJ whole genome shotgun (WGS) entry which is preliminary data.</text>
</comment>
<evidence type="ECO:0000256" key="3">
    <source>
        <dbReference type="ARBA" id="ARBA00023163"/>
    </source>
</evidence>
<feature type="domain" description="HTH marR-type" evidence="4">
    <location>
        <begin position="1"/>
        <end position="133"/>
    </location>
</feature>
<dbReference type="PRINTS" id="PR00598">
    <property type="entry name" value="HTHMARR"/>
</dbReference>
<dbReference type="InterPro" id="IPR023187">
    <property type="entry name" value="Tscrpt_reg_MarR-type_CS"/>
</dbReference>
<reference evidence="6" key="1">
    <citation type="journal article" date="2019" name="Int. J. Syst. Evol. Microbiol.">
        <title>The Global Catalogue of Microorganisms (GCM) 10K type strain sequencing project: providing services to taxonomists for standard genome sequencing and annotation.</title>
        <authorList>
            <consortium name="The Broad Institute Genomics Platform"/>
            <consortium name="The Broad Institute Genome Sequencing Center for Infectious Disease"/>
            <person name="Wu L."/>
            <person name="Ma J."/>
        </authorList>
    </citation>
    <scope>NUCLEOTIDE SEQUENCE [LARGE SCALE GENOMIC DNA]</scope>
    <source>
        <strain evidence="6">ICMP 6774ER</strain>
    </source>
</reference>
<dbReference type="InterPro" id="IPR039422">
    <property type="entry name" value="MarR/SlyA-like"/>
</dbReference>
<dbReference type="PANTHER" id="PTHR33164:SF57">
    <property type="entry name" value="MARR-FAMILY TRANSCRIPTIONAL REGULATOR"/>
    <property type="match status" value="1"/>
</dbReference>
<keyword evidence="6" id="KW-1185">Reference proteome</keyword>
<dbReference type="SUPFAM" id="SSF46785">
    <property type="entry name" value="Winged helix' DNA-binding domain"/>
    <property type="match status" value="2"/>
</dbReference>
<dbReference type="Pfam" id="PF01047">
    <property type="entry name" value="MarR"/>
    <property type="match status" value="1"/>
</dbReference>
<dbReference type="RefSeq" id="WP_379571068.1">
    <property type="nucleotide sequence ID" value="NZ_JBHUFV010000015.1"/>
</dbReference>
<gene>
    <name evidence="5" type="ORF">ACFSKW_08920</name>
</gene>
<evidence type="ECO:0000256" key="1">
    <source>
        <dbReference type="ARBA" id="ARBA00023015"/>
    </source>
</evidence>
<keyword evidence="3" id="KW-0804">Transcription</keyword>
<dbReference type="Gene3D" id="1.10.10.10">
    <property type="entry name" value="Winged helix-like DNA-binding domain superfamily/Winged helix DNA-binding domain"/>
    <property type="match status" value="2"/>
</dbReference>